<gene>
    <name evidence="2" type="ORF">SISNIDRAFT_471697</name>
</gene>
<accession>A0A164MBK4</accession>
<evidence type="ECO:0000313" key="2">
    <source>
        <dbReference type="EMBL" id="KZS86557.1"/>
    </source>
</evidence>
<feature type="compositionally biased region" description="Basic and acidic residues" evidence="1">
    <location>
        <begin position="316"/>
        <end position="331"/>
    </location>
</feature>
<feature type="compositionally biased region" description="Basic and acidic residues" evidence="1">
    <location>
        <begin position="175"/>
        <end position="194"/>
    </location>
</feature>
<sequence length="331" mass="37592">MLSLSPTADVVADLTKSESLVYRNQSVPLQTLQHLKNMRFSPLMGSTELLATFRNHQSNGDQLQPRRQRVLTEDILLSESRPAKRTRLDCADQPYDTSIAPTICLREGPLFVRLEACQSYQNEQDDCLEILLDSGSLSALRQKIQEILDANQVPHVSSVQLALSDRNGDANEHIEDAHLKEKPPRVSQRGDVDSRSPPTRRTKQLQDKTYNLWREGPSLYITMLISRDRSSVRPIVPKAEEGLCQPGDLYELIHDSFANSLIWTVSKSDGIHSEPQWTLLCDQDDHPVQVDYVLSARNETQGPSWIKRESMRRRNQREAKKTETQGEKAVA</sequence>
<dbReference type="EMBL" id="KV419485">
    <property type="protein sequence ID" value="KZS86557.1"/>
    <property type="molecule type" value="Genomic_DNA"/>
</dbReference>
<organism evidence="2 3">
    <name type="scientific">Sistotremastrum niveocremeum HHB9708</name>
    <dbReference type="NCBI Taxonomy" id="1314777"/>
    <lineage>
        <taxon>Eukaryota</taxon>
        <taxon>Fungi</taxon>
        <taxon>Dikarya</taxon>
        <taxon>Basidiomycota</taxon>
        <taxon>Agaricomycotina</taxon>
        <taxon>Agaricomycetes</taxon>
        <taxon>Sistotremastrales</taxon>
        <taxon>Sistotremastraceae</taxon>
        <taxon>Sertulicium</taxon>
        <taxon>Sertulicium niveocremeum</taxon>
    </lineage>
</organism>
<dbReference type="Proteomes" id="UP000076722">
    <property type="component" value="Unassembled WGS sequence"/>
</dbReference>
<feature type="region of interest" description="Disordered" evidence="1">
    <location>
        <begin position="303"/>
        <end position="331"/>
    </location>
</feature>
<reference evidence="2 3" key="1">
    <citation type="journal article" date="2016" name="Mol. Biol. Evol.">
        <title>Comparative Genomics of Early-Diverging Mushroom-Forming Fungi Provides Insights into the Origins of Lignocellulose Decay Capabilities.</title>
        <authorList>
            <person name="Nagy L.G."/>
            <person name="Riley R."/>
            <person name="Tritt A."/>
            <person name="Adam C."/>
            <person name="Daum C."/>
            <person name="Floudas D."/>
            <person name="Sun H."/>
            <person name="Yadav J.S."/>
            <person name="Pangilinan J."/>
            <person name="Larsson K.H."/>
            <person name="Matsuura K."/>
            <person name="Barry K."/>
            <person name="Labutti K."/>
            <person name="Kuo R."/>
            <person name="Ohm R.A."/>
            <person name="Bhattacharya S.S."/>
            <person name="Shirouzu T."/>
            <person name="Yoshinaga Y."/>
            <person name="Martin F.M."/>
            <person name="Grigoriev I.V."/>
            <person name="Hibbett D.S."/>
        </authorList>
    </citation>
    <scope>NUCLEOTIDE SEQUENCE [LARGE SCALE GENOMIC DNA]</scope>
    <source>
        <strain evidence="2 3">HHB9708</strain>
    </source>
</reference>
<evidence type="ECO:0000256" key="1">
    <source>
        <dbReference type="SAM" id="MobiDB-lite"/>
    </source>
</evidence>
<dbReference type="AlphaFoldDB" id="A0A164MBK4"/>
<keyword evidence="3" id="KW-1185">Reference proteome</keyword>
<feature type="region of interest" description="Disordered" evidence="1">
    <location>
        <begin position="175"/>
        <end position="205"/>
    </location>
</feature>
<name>A0A164MBK4_9AGAM</name>
<proteinExistence type="predicted"/>
<protein>
    <submittedName>
        <fullName evidence="2">Uncharacterized protein</fullName>
    </submittedName>
</protein>
<evidence type="ECO:0000313" key="3">
    <source>
        <dbReference type="Proteomes" id="UP000076722"/>
    </source>
</evidence>